<dbReference type="PANTHER" id="PTHR43575">
    <property type="entry name" value="PROTEIN ABCI7, CHLOROPLASTIC"/>
    <property type="match status" value="1"/>
</dbReference>
<keyword evidence="5" id="KW-1185">Reference proteome</keyword>
<dbReference type="Pfam" id="PF01458">
    <property type="entry name" value="SUFBD_core"/>
    <property type="match status" value="1"/>
</dbReference>
<evidence type="ECO:0000259" key="2">
    <source>
        <dbReference type="Pfam" id="PF01458"/>
    </source>
</evidence>
<evidence type="ECO:0000259" key="3">
    <source>
        <dbReference type="Pfam" id="PF19295"/>
    </source>
</evidence>
<comment type="caution">
    <text evidence="4">The sequence shown here is derived from an EMBL/GenBank/DDBJ whole genome shotgun (WGS) entry which is preliminary data.</text>
</comment>
<dbReference type="InterPro" id="IPR037284">
    <property type="entry name" value="SUF_FeS_clus_asmbl_SufBD_sf"/>
</dbReference>
<evidence type="ECO:0000313" key="5">
    <source>
        <dbReference type="Proteomes" id="UP000005824"/>
    </source>
</evidence>
<dbReference type="FunCoup" id="B4D294">
    <property type="interactions" value="363"/>
</dbReference>
<dbReference type="InterPro" id="IPR000825">
    <property type="entry name" value="SUF_FeS_clus_asmbl_SufBD_core"/>
</dbReference>
<comment type="similarity">
    <text evidence="1">Belongs to the iron-sulfur cluster assembly SufBD family.</text>
</comment>
<accession>B4D294</accession>
<evidence type="ECO:0000313" key="4">
    <source>
        <dbReference type="EMBL" id="EDY19334.1"/>
    </source>
</evidence>
<dbReference type="EMBL" id="ABVL01000008">
    <property type="protein sequence ID" value="EDY19334.1"/>
    <property type="molecule type" value="Genomic_DNA"/>
</dbReference>
<dbReference type="STRING" id="497964.CfE428DRAFT_3019"/>
<feature type="domain" description="SUF system FeS cluster assembly SufBD core" evidence="2">
    <location>
        <begin position="178"/>
        <end position="409"/>
    </location>
</feature>
<dbReference type="RefSeq" id="WP_006980344.1">
    <property type="nucleotide sequence ID" value="NZ_ABVL01000008.1"/>
</dbReference>
<evidence type="ECO:0000256" key="1">
    <source>
        <dbReference type="ARBA" id="ARBA00043967"/>
    </source>
</evidence>
<sequence length="438" mass="48253">MSTVLLEEEMTDTPAAPARLLSAGPAAPGQEAAWEQFTKIPLPTRTDERWRFANVKDLDLSPYLQPQPVDETTREELLARSRGLEKAAGRMVFANDQLLSREVLSESLTRLGVVWLPLEQALVEYPDLLQQYFMREEAILGGQKFAALHASQVRTGMLLFVPRGIEIDLPVEAFHWLHGANSSCFPHTLIIAEERAKVTVVDYYESADTNAPGLACAVNDLWLGAGAQVTYVCAQNWSREALAFQINATVVGRDAQARSLFAQLGGRHVRSESVSHLRGPGGRSDMLALTVADNAQEVDARTFQIHEAPNTSSDLLYKNSLDDAARTIFSGLIRVDPGAQMTDAYQKVRNLLLSDDAEANSAPGLEIEADNVRCTHGATSGQIEQEELFYLMSRGISKRAAQKLIVNGFLQEVIERLDQPEIGARLAEMVQAKFAAHR</sequence>
<dbReference type="InterPro" id="IPR011542">
    <property type="entry name" value="SUF_FeS_clus_asmbl_SufD"/>
</dbReference>
<proteinExistence type="inferred from homology"/>
<dbReference type="NCBIfam" id="TIGR01981">
    <property type="entry name" value="sufD"/>
    <property type="match status" value="1"/>
</dbReference>
<gene>
    <name evidence="4" type="ORF">CfE428DRAFT_3019</name>
</gene>
<dbReference type="AlphaFoldDB" id="B4D294"/>
<dbReference type="InterPro" id="IPR055346">
    <property type="entry name" value="Fe-S_cluster_assembly_SufBD"/>
</dbReference>
<dbReference type="Proteomes" id="UP000005824">
    <property type="component" value="Unassembled WGS sequence"/>
</dbReference>
<feature type="domain" description="SUF system FeS cluster assembly SufBD N-terminal" evidence="3">
    <location>
        <begin position="31"/>
        <end position="171"/>
    </location>
</feature>
<dbReference type="PANTHER" id="PTHR43575:SF1">
    <property type="entry name" value="PROTEIN ABCI7, CHLOROPLASTIC"/>
    <property type="match status" value="1"/>
</dbReference>
<dbReference type="InterPro" id="IPR045595">
    <property type="entry name" value="SufBD_N"/>
</dbReference>
<dbReference type="eggNOG" id="COG0719">
    <property type="taxonomic scope" value="Bacteria"/>
</dbReference>
<reference evidence="4 5" key="1">
    <citation type="journal article" date="2011" name="J. Bacteriol.">
        <title>Genome sequence of Chthoniobacter flavus Ellin428, an aerobic heterotrophic soil bacterium.</title>
        <authorList>
            <person name="Kant R."/>
            <person name="van Passel M.W."/>
            <person name="Palva A."/>
            <person name="Lucas S."/>
            <person name="Lapidus A."/>
            <person name="Glavina Del Rio T."/>
            <person name="Dalin E."/>
            <person name="Tice H."/>
            <person name="Bruce D."/>
            <person name="Goodwin L."/>
            <person name="Pitluck S."/>
            <person name="Larimer F.W."/>
            <person name="Land M.L."/>
            <person name="Hauser L."/>
            <person name="Sangwan P."/>
            <person name="de Vos W.M."/>
            <person name="Janssen P.H."/>
            <person name="Smidt H."/>
        </authorList>
    </citation>
    <scope>NUCLEOTIDE SEQUENCE [LARGE SCALE GENOMIC DNA]</scope>
    <source>
        <strain evidence="4 5">Ellin428</strain>
    </source>
</reference>
<dbReference type="InParanoid" id="B4D294"/>
<name>B4D294_9BACT</name>
<dbReference type="Pfam" id="PF19295">
    <property type="entry name" value="SufBD_N"/>
    <property type="match status" value="1"/>
</dbReference>
<dbReference type="SUPFAM" id="SSF101960">
    <property type="entry name" value="Stabilizer of iron transporter SufD"/>
    <property type="match status" value="1"/>
</dbReference>
<dbReference type="GO" id="GO:0016226">
    <property type="term" value="P:iron-sulfur cluster assembly"/>
    <property type="evidence" value="ECO:0007669"/>
    <property type="project" value="InterPro"/>
</dbReference>
<protein>
    <submittedName>
        <fullName evidence="4">FeS assembly protein SufD</fullName>
    </submittedName>
</protein>
<organism evidence="4 5">
    <name type="scientific">Chthoniobacter flavus Ellin428</name>
    <dbReference type="NCBI Taxonomy" id="497964"/>
    <lineage>
        <taxon>Bacteria</taxon>
        <taxon>Pseudomonadati</taxon>
        <taxon>Verrucomicrobiota</taxon>
        <taxon>Spartobacteria</taxon>
        <taxon>Chthoniobacterales</taxon>
        <taxon>Chthoniobacteraceae</taxon>
        <taxon>Chthoniobacter</taxon>
    </lineage>
</organism>